<dbReference type="AlphaFoldDB" id="A0AAW0MQ73"/>
<name>A0AAW0MQ73_9GOBI</name>
<organism evidence="1 2">
    <name type="scientific">Mugilogobius chulae</name>
    <name type="common">yellowstripe goby</name>
    <dbReference type="NCBI Taxonomy" id="88201"/>
    <lineage>
        <taxon>Eukaryota</taxon>
        <taxon>Metazoa</taxon>
        <taxon>Chordata</taxon>
        <taxon>Craniata</taxon>
        <taxon>Vertebrata</taxon>
        <taxon>Euteleostomi</taxon>
        <taxon>Actinopterygii</taxon>
        <taxon>Neopterygii</taxon>
        <taxon>Teleostei</taxon>
        <taxon>Neoteleostei</taxon>
        <taxon>Acanthomorphata</taxon>
        <taxon>Gobiaria</taxon>
        <taxon>Gobiiformes</taxon>
        <taxon>Gobioidei</taxon>
        <taxon>Gobiidae</taxon>
        <taxon>Gobionellinae</taxon>
        <taxon>Mugilogobius</taxon>
    </lineage>
</organism>
<accession>A0AAW0MQ73</accession>
<proteinExistence type="predicted"/>
<keyword evidence="2" id="KW-1185">Reference proteome</keyword>
<gene>
    <name evidence="1" type="ORF">WMY93_028734</name>
</gene>
<evidence type="ECO:0000313" key="1">
    <source>
        <dbReference type="EMBL" id="KAK7882560.1"/>
    </source>
</evidence>
<dbReference type="EMBL" id="JBBPFD010000021">
    <property type="protein sequence ID" value="KAK7882560.1"/>
    <property type="molecule type" value="Genomic_DNA"/>
</dbReference>
<protein>
    <submittedName>
        <fullName evidence="1">Uncharacterized protein</fullName>
    </submittedName>
</protein>
<reference evidence="2" key="1">
    <citation type="submission" date="2024-04" db="EMBL/GenBank/DDBJ databases">
        <title>Salinicola lusitanus LLJ914,a marine bacterium isolated from the Okinawa Trough.</title>
        <authorList>
            <person name="Li J."/>
        </authorList>
    </citation>
    <scope>NUCLEOTIDE SEQUENCE [LARGE SCALE GENOMIC DNA]</scope>
</reference>
<comment type="caution">
    <text evidence="1">The sequence shown here is derived from an EMBL/GenBank/DDBJ whole genome shotgun (WGS) entry which is preliminary data.</text>
</comment>
<dbReference type="Proteomes" id="UP001460270">
    <property type="component" value="Unassembled WGS sequence"/>
</dbReference>
<evidence type="ECO:0000313" key="2">
    <source>
        <dbReference type="Proteomes" id="UP001460270"/>
    </source>
</evidence>
<sequence length="401" mass="45457">MLSSLSSYKAACYQGRFKNPAYVNRQHVEGFYCPPEAPFPIPCPLGTYAPNPGVAFTNTCLACPSHHYCPRTALALPLLCGSTAQQPLSGQDTCVCPGEGQNFQASDAQCHCSLGYQPSNDKVCVLKLYNVCRNGKSRTQYGECLDRYQWSVHCKYQVCRSAEDFAGYDSELGLCLCKEPKERTSCGSLCRRQATDELKLHCPSNGELELVWRHENQVSSISGRVLQTLFLHWDPLETLRCSQQLNISRPVYIVQTTEEGFFGLLSGLPEELDHLFPITTQQETERFLEPEGLEEFWDYEHQIDLEAFSSTTFYSLLLKQNLSVTSRLGQLTTEVKELYKGVTLKLQLLQPCLISENRMSDSFEKIKREVEKEIVRRKAIGSQLRTLLDKQLKVYNNLTIL</sequence>
<dbReference type="SMART" id="SM01411">
    <property type="entry name" value="Ephrin_rec_like"/>
    <property type="match status" value="1"/>
</dbReference>
<dbReference type="PANTHER" id="PTHR47236:SF5">
    <property type="entry name" value="GENE, 32742-RELATED"/>
    <property type="match status" value="1"/>
</dbReference>
<dbReference type="PANTHER" id="PTHR47236">
    <property type="entry name" value="GENE, 32742-RELATED-RELATED"/>
    <property type="match status" value="1"/>
</dbReference>